<keyword evidence="11" id="KW-1185">Reference proteome</keyword>
<dbReference type="Pfam" id="PF07559">
    <property type="entry name" value="FlgE_D2"/>
    <property type="match status" value="2"/>
</dbReference>
<comment type="function">
    <text evidence="5">A flexible structure which links the flagellar filament to the drive apparatus in the basal body.</text>
</comment>
<comment type="caution">
    <text evidence="10">The sequence shown here is derived from an EMBL/GenBank/DDBJ whole genome shotgun (WGS) entry which is preliminary data.</text>
</comment>
<dbReference type="Pfam" id="PF06429">
    <property type="entry name" value="Flg_bbr_C"/>
    <property type="match status" value="1"/>
</dbReference>
<dbReference type="InterPro" id="IPR053967">
    <property type="entry name" value="LlgE_F_G-like_D1"/>
</dbReference>
<gene>
    <name evidence="10" type="ORF">AUC61_13460</name>
</gene>
<dbReference type="InterPro" id="IPR020013">
    <property type="entry name" value="Flagellar_FlgE/F/G"/>
</dbReference>
<feature type="domain" description="Flagellar hook protein FlgE/F/G-like D1" evidence="9">
    <location>
        <begin position="85"/>
        <end position="141"/>
    </location>
</feature>
<evidence type="ECO:0000259" key="9">
    <source>
        <dbReference type="Pfam" id="PF22692"/>
    </source>
</evidence>
<reference evidence="10 11" key="1">
    <citation type="submission" date="2015-12" db="EMBL/GenBank/DDBJ databases">
        <title>Phylogenomics in the description of a new species in the Pseudomonas syringae group.</title>
        <authorList>
            <person name="Busquets A."/>
            <person name="Gomila M."/>
            <person name="Beiki F."/>
            <person name="Rahimian H."/>
            <person name="Mulet M."/>
            <person name="Sanchez D."/>
            <person name="Garcia-Valdes E."/>
            <person name="Lalucat J."/>
        </authorList>
    </citation>
    <scope>NUCLEOTIDE SEQUENCE [LARGE SCALE GENOMIC DNA]</scope>
    <source>
        <strain evidence="10 11">S25</strain>
    </source>
</reference>
<comment type="similarity">
    <text evidence="2 5">Belongs to the flagella basal body rod proteins family.</text>
</comment>
<dbReference type="PANTHER" id="PTHR30435:SF1">
    <property type="entry name" value="FLAGELLAR HOOK PROTEIN FLGE"/>
    <property type="match status" value="1"/>
</dbReference>
<dbReference type="Pfam" id="PF00460">
    <property type="entry name" value="Flg_bb_rod"/>
    <property type="match status" value="1"/>
</dbReference>
<dbReference type="Proteomes" id="UP001320513">
    <property type="component" value="Unassembled WGS sequence"/>
</dbReference>
<keyword evidence="10" id="KW-0282">Flagellum</keyword>
<feature type="domain" description="Flagellar hook protein FlgE D2" evidence="8">
    <location>
        <begin position="315"/>
        <end position="463"/>
    </location>
</feature>
<keyword evidence="10" id="KW-0969">Cilium</keyword>
<evidence type="ECO:0000259" key="8">
    <source>
        <dbReference type="Pfam" id="PF07559"/>
    </source>
</evidence>
<evidence type="ECO:0000259" key="6">
    <source>
        <dbReference type="Pfam" id="PF00460"/>
    </source>
</evidence>
<dbReference type="EMBL" id="LOHG01000007">
    <property type="protein sequence ID" value="MCI8210543.1"/>
    <property type="molecule type" value="Genomic_DNA"/>
</dbReference>
<evidence type="ECO:0000256" key="5">
    <source>
        <dbReference type="RuleBase" id="RU362116"/>
    </source>
</evidence>
<dbReference type="NCBIfam" id="TIGR03506">
    <property type="entry name" value="FlgEFG_subfam"/>
    <property type="match status" value="2"/>
</dbReference>
<dbReference type="InterPro" id="IPR011491">
    <property type="entry name" value="FlgE_D2"/>
</dbReference>
<accession>A0ABS9ZL24</accession>
<evidence type="ECO:0000256" key="4">
    <source>
        <dbReference type="ARBA" id="ARBA00023143"/>
    </source>
</evidence>
<dbReference type="InterPro" id="IPR037925">
    <property type="entry name" value="FlgE/F/G-like"/>
</dbReference>
<proteinExistence type="inferred from homology"/>
<dbReference type="Gene3D" id="2.60.98.20">
    <property type="entry name" value="Flagellar hook protein FlgE"/>
    <property type="match status" value="2"/>
</dbReference>
<evidence type="ECO:0000259" key="7">
    <source>
        <dbReference type="Pfam" id="PF06429"/>
    </source>
</evidence>
<dbReference type="InterPro" id="IPR001444">
    <property type="entry name" value="Flag_bb_rod_N"/>
</dbReference>
<protein>
    <recommendedName>
        <fullName evidence="3 5">Flagellar hook protein FlgE</fullName>
    </recommendedName>
</protein>
<evidence type="ECO:0000256" key="3">
    <source>
        <dbReference type="ARBA" id="ARBA00019015"/>
    </source>
</evidence>
<name>A0ABS9ZL24_9PSED</name>
<keyword evidence="4 5" id="KW-0975">Bacterial flagellum</keyword>
<feature type="domain" description="Flagellar hook protein FlgE D2" evidence="8">
    <location>
        <begin position="162"/>
        <end position="275"/>
    </location>
</feature>
<keyword evidence="10" id="KW-0966">Cell projection</keyword>
<dbReference type="Pfam" id="PF22692">
    <property type="entry name" value="LlgE_F_G_D1"/>
    <property type="match status" value="1"/>
</dbReference>
<dbReference type="PANTHER" id="PTHR30435">
    <property type="entry name" value="FLAGELLAR PROTEIN"/>
    <property type="match status" value="1"/>
</dbReference>
<organism evidence="10 11">
    <name type="scientific">Pseudomonas maioricensis</name>
    <dbReference type="NCBI Taxonomy" id="1766623"/>
    <lineage>
        <taxon>Bacteria</taxon>
        <taxon>Pseudomonadati</taxon>
        <taxon>Pseudomonadota</taxon>
        <taxon>Gammaproteobacteria</taxon>
        <taxon>Pseudomonadales</taxon>
        <taxon>Pseudomonadaceae</taxon>
        <taxon>Pseudomonas</taxon>
    </lineage>
</organism>
<evidence type="ECO:0000313" key="11">
    <source>
        <dbReference type="Proteomes" id="UP001320513"/>
    </source>
</evidence>
<evidence type="ECO:0000313" key="10">
    <source>
        <dbReference type="EMBL" id="MCI8210543.1"/>
    </source>
</evidence>
<dbReference type="SUPFAM" id="SSF117143">
    <property type="entry name" value="Flagellar hook protein flgE"/>
    <property type="match status" value="2"/>
</dbReference>
<dbReference type="InterPro" id="IPR037058">
    <property type="entry name" value="Falgellar_hook_FlgE_sf"/>
</dbReference>
<evidence type="ECO:0000256" key="1">
    <source>
        <dbReference type="ARBA" id="ARBA00004117"/>
    </source>
</evidence>
<evidence type="ECO:0000256" key="2">
    <source>
        <dbReference type="ARBA" id="ARBA00009677"/>
    </source>
</evidence>
<feature type="domain" description="Flagellar basal body rod protein N-terminal" evidence="6">
    <location>
        <begin position="3"/>
        <end position="33"/>
    </location>
</feature>
<sequence length="582" mass="61377">MSFNVSIGGIKAANKRLEVTGNNIANVGTVGFKSSRAQFSALYSSSYLGSGQNSVGDGVRLASVRQNFNQGESITTSGSPLDMRIQGNGFFVVSDRGSLAYTRAGAFLKDAQDYVVDDEGGRLQGYAANDSGEIMTGVRTDLKIDTSNIAPKATTRVAGNINLDASLASMAQVPVFDPGNPATYTRMTSRTIMDEGADPLPPAAHELKQYFVKTEDNQWSMYVLIDGRNPLDPASVSPQQVTLEKAADGTVRFSGNNQHIRKISDTEFSLQGWRPAEQVGAAWVANGFANGGAVSLPLSDGPASALNVGDAVMQRPVPVFKAADVKTYSRVFASAIFDSQGKQHELKQYFVKDGANSWQMHVLVNDRNPLNPESKEPLTANAVFNADGSLRSLTGSPGLMNGGANSLQLEGWVPAMARDPGTSRERWISNGAATADGGIAIDLTTLRQHNAPSSRSSQQVDGHSAGQLNALIIGRDGILRGGFSNGLTRNIGQVMLANFANLQGLQPQSDTRWTETVASGPADFDAPGAGGLGGIIGGALEGSNVTLADELIALIQAQTAYQANSKAISTEVTLMQTLIQST</sequence>
<dbReference type="InterPro" id="IPR010930">
    <property type="entry name" value="Flg_bb/hook_C_dom"/>
</dbReference>
<dbReference type="RefSeq" id="WP_243246770.1">
    <property type="nucleotide sequence ID" value="NZ_LOHG01000007.1"/>
</dbReference>
<feature type="domain" description="Flagellar basal-body/hook protein C-terminal" evidence="7">
    <location>
        <begin position="538"/>
        <end position="580"/>
    </location>
</feature>
<comment type="subcellular location">
    <subcellularLocation>
        <location evidence="1 5">Bacterial flagellum basal body</location>
    </subcellularLocation>
</comment>